<gene>
    <name evidence="2" type="ORF">BN1723_007397</name>
</gene>
<accession>A0A0G4NL25</accession>
<evidence type="ECO:0000313" key="3">
    <source>
        <dbReference type="Proteomes" id="UP000045706"/>
    </source>
</evidence>
<name>A0A0G4NL25_VERLO</name>
<dbReference type="GO" id="GO:0003824">
    <property type="term" value="F:catalytic activity"/>
    <property type="evidence" value="ECO:0007669"/>
    <property type="project" value="InterPro"/>
</dbReference>
<dbReference type="InterPro" id="IPR023606">
    <property type="entry name" value="CoA-Trfase_III_dom_1_sf"/>
</dbReference>
<reference evidence="3" key="1">
    <citation type="submission" date="2015-05" db="EMBL/GenBank/DDBJ databases">
        <authorList>
            <person name="Fogelqvist Johan"/>
        </authorList>
    </citation>
    <scope>NUCLEOTIDE SEQUENCE [LARGE SCALE GENOMIC DNA]</scope>
</reference>
<dbReference type="EMBL" id="CVQI01036273">
    <property type="protein sequence ID" value="CRK47172.1"/>
    <property type="molecule type" value="Genomic_DNA"/>
</dbReference>
<comment type="similarity">
    <text evidence="1">Belongs to the CoA-transferase III family.</text>
</comment>
<evidence type="ECO:0000256" key="1">
    <source>
        <dbReference type="ARBA" id="ARBA00008383"/>
    </source>
</evidence>
<proteinExistence type="inferred from homology"/>
<evidence type="ECO:0000313" key="2">
    <source>
        <dbReference type="EMBL" id="CRK47172.1"/>
    </source>
</evidence>
<dbReference type="Pfam" id="PF02515">
    <property type="entry name" value="CoA_transf_3"/>
    <property type="match status" value="2"/>
</dbReference>
<dbReference type="Proteomes" id="UP000045706">
    <property type="component" value="Unassembled WGS sequence"/>
</dbReference>
<dbReference type="InterPro" id="IPR003673">
    <property type="entry name" value="CoA-Trfase_fam_III"/>
</dbReference>
<dbReference type="Gene3D" id="3.40.50.10540">
    <property type="entry name" value="Crotonobetainyl-coa:carnitine coa-transferase, domain 1"/>
    <property type="match status" value="2"/>
</dbReference>
<dbReference type="InterPro" id="IPR052985">
    <property type="entry name" value="CoA-trans_III_biosynth/detox"/>
</dbReference>
<dbReference type="AlphaFoldDB" id="A0A0G4NL25"/>
<dbReference type="SUPFAM" id="SSF89796">
    <property type="entry name" value="CoA-transferase family III (CaiB/BaiF)"/>
    <property type="match status" value="3"/>
</dbReference>
<dbReference type="PANTHER" id="PTHR48229:SF1">
    <property type="entry name" value="ALPHA METHYLACYL-COA RACEMASE-RELATED"/>
    <property type="match status" value="1"/>
</dbReference>
<protein>
    <submittedName>
        <fullName evidence="2">Uncharacterized protein</fullName>
    </submittedName>
</protein>
<sequence>MVVIRLDSCQRRAPIYSVKQGTEQALASLLASCRGQLPSAFVHAPRRLVFKDTPDDDVHFPSPLKEQEALAAIKALEGAAAAAFANLREGHQSPRDVTIDMPLISCFLMSAYLCTLDGLDKADPRVKNKIPDTDLNQAQTVLYRRLSANLYETKTPGEFYHIHGSLDASATLRMIGLPPFNPRLQDYRECIETIESAVRRFTVDELEEMNRKQAQAGVPVLTAEQFRATPQGQALAALPPFTIQPFESSTAPAPLGQQCPVNPGTSSLNQCLRGIRVLELCRVIAGPTIGRTLASHGASVLKVTSPYLPDVPFFQVDVNTGKHTTSLHLHDPVQRLAFEALIASADVVLDGYRPGVLTRLGYGPDRLAKLAAARGKGYVYVAEDCFGGSDTPVADRAVWSDRPGWQQIADCVTGVAWEQGRFMGLDEPVVPPFPMSDYGTGALGCVAAMAGLYRRATEGGSWMCRTSLCQYDMFLLSLGAHSSEVQTRLRMTHDPAFFELRHYDSVDEVGKRALKSMRKVRPALFEDSMMHTAWSHGFKAEVRWPREALQVKGVDIGHVRATRPNGCDEASWKGWEEQPNMVADLRLTLVFINNPSPQPRASPHSQNQASRLVLEDDLSVLKVTSPYLPDVPFFQVDVNTGKHTTSLHLHDPVQRLAFEALIASADVVLDGYRPGVLTRLGYGPDRLAKLAAARGKGYVYVAEDCFGGSDTPVADQAVWSDRPGWQQIADCVTGVAWEQGRFMGLNEPVVPPFPMSDYGTGALGCVAAMAGLYRRATEGGSWMCRTSLCQYDMFLLSLGTHSFEVQTRLRMTHDPAFFELRHHDSVDEVGKRALKSMRKVRPALFEDIMMHTAWSHGFNAEVRWPREALQVKGVDIGHVRATRPNGCDEASWKGWEEQPNMVADLRL</sequence>
<dbReference type="PANTHER" id="PTHR48229">
    <property type="entry name" value="CAIB/BAIF FAMILY ENZYME (AFU_ORTHOLOGUE AFUA_1G05360)-RELATED"/>
    <property type="match status" value="1"/>
</dbReference>
<organism evidence="2 3">
    <name type="scientific">Verticillium longisporum</name>
    <name type="common">Verticillium dahliae var. longisporum</name>
    <dbReference type="NCBI Taxonomy" id="100787"/>
    <lineage>
        <taxon>Eukaryota</taxon>
        <taxon>Fungi</taxon>
        <taxon>Dikarya</taxon>
        <taxon>Ascomycota</taxon>
        <taxon>Pezizomycotina</taxon>
        <taxon>Sordariomycetes</taxon>
        <taxon>Hypocreomycetidae</taxon>
        <taxon>Glomerellales</taxon>
        <taxon>Plectosphaerellaceae</taxon>
        <taxon>Verticillium</taxon>
    </lineage>
</organism>